<dbReference type="InterPro" id="IPR011009">
    <property type="entry name" value="Kinase-like_dom_sf"/>
</dbReference>
<name>A0A6N9TP66_DISTH</name>
<dbReference type="AlphaFoldDB" id="A0A6N9TP66"/>
<dbReference type="SUPFAM" id="SSF56112">
    <property type="entry name" value="Protein kinase-like (PK-like)"/>
    <property type="match status" value="1"/>
</dbReference>
<dbReference type="SUPFAM" id="SSF52540">
    <property type="entry name" value="P-loop containing nucleoside triphosphate hydrolases"/>
    <property type="match status" value="1"/>
</dbReference>
<reference evidence="1 2" key="1">
    <citation type="submission" date="2020-02" db="EMBL/GenBank/DDBJ databases">
        <title>Comparative genomics of sulfur disproportionating microorganisms.</title>
        <authorList>
            <person name="Ward L.M."/>
            <person name="Bertran E."/>
            <person name="Johnston D.T."/>
        </authorList>
    </citation>
    <scope>NUCLEOTIDE SEQUENCE [LARGE SCALE GENOMIC DNA]</scope>
    <source>
        <strain evidence="1 2">DSM 100025</strain>
    </source>
</reference>
<proteinExistence type="predicted"/>
<evidence type="ECO:0000313" key="1">
    <source>
        <dbReference type="EMBL" id="NDY42230.1"/>
    </source>
</evidence>
<dbReference type="InterPro" id="IPR027417">
    <property type="entry name" value="P-loop_NTPase"/>
</dbReference>
<keyword evidence="2" id="KW-1185">Reference proteome</keyword>
<dbReference type="PANTHER" id="PTHR43883">
    <property type="entry name" value="SLR0207 PROTEIN"/>
    <property type="match status" value="1"/>
</dbReference>
<gene>
    <name evidence="1" type="ORF">G3N55_05155</name>
</gene>
<sequence length="533" mass="59977">MSTPPWMDTLLAPRTYPEPPETVRLVQTHISWVFLAGETVYKVKKPVDFGFLDFTTLDRRAHFCREEVRLNRRLCPDIYLGVVPITETDGTYALDGPGRVVEWAVAMRRLPEAGMMQRLIGEERLGPDEMERIVRRLVPFYREAASGPDVLRHGGLDTVRFNTEENFEQAAPFVGDLLDPAAFEEIRGYARSFLDRNAGLFAERERKGRIREGHGDLYSANICFDPEGDEVYIFDCIEFNERFRCGDVASDVAFLAMDLDYHGLADLSRDFTDAMARRLPDEELAAVMDFYKCYRAFVRCKIGCFTQAAPGIAPDDREAARREARRYLRLAHRYAGGGAAPTLYVFFGLSGTGKSTLAAAWAEKTGLPLYNSDRVRKEMAGLAPESREWEPFGQGIYDEAHTRRTYSGLIRRAGRHLAAGESVILDATYRSRRERARLRKVAEAAGARTRFVLCTCPEPEIRRRLEDRAAGPSVSDGRWEIYLRQRAVFEPPEDIPPGELVVVETTAAPEALLDRYLAGTALSRGAGNPGGPR</sequence>
<dbReference type="EMBL" id="JAAGRR010000042">
    <property type="protein sequence ID" value="NDY42230.1"/>
    <property type="molecule type" value="Genomic_DNA"/>
</dbReference>
<dbReference type="Pfam" id="PF13671">
    <property type="entry name" value="AAA_33"/>
    <property type="match status" value="1"/>
</dbReference>
<organism evidence="1 2">
    <name type="scientific">Dissulfurirhabdus thermomarina</name>
    <dbReference type="NCBI Taxonomy" id="1765737"/>
    <lineage>
        <taxon>Bacteria</taxon>
        <taxon>Deltaproteobacteria</taxon>
        <taxon>Dissulfurirhabdaceae</taxon>
        <taxon>Dissulfurirhabdus</taxon>
    </lineage>
</organism>
<dbReference type="Gene3D" id="3.40.50.300">
    <property type="entry name" value="P-loop containing nucleotide triphosphate hydrolases"/>
    <property type="match status" value="1"/>
</dbReference>
<dbReference type="InterPro" id="IPR052732">
    <property type="entry name" value="Cell-binding_unc_protein"/>
</dbReference>
<accession>A0A6N9TP66</accession>
<evidence type="ECO:0000313" key="2">
    <source>
        <dbReference type="Proteomes" id="UP000469346"/>
    </source>
</evidence>
<comment type="caution">
    <text evidence="1">The sequence shown here is derived from an EMBL/GenBank/DDBJ whole genome shotgun (WGS) entry which is preliminary data.</text>
</comment>
<protein>
    <submittedName>
        <fullName evidence="1">AAA family ATPase</fullName>
    </submittedName>
</protein>
<dbReference type="Proteomes" id="UP000469346">
    <property type="component" value="Unassembled WGS sequence"/>
</dbReference>
<dbReference type="RefSeq" id="WP_163298374.1">
    <property type="nucleotide sequence ID" value="NZ_JAAGRR010000042.1"/>
</dbReference>
<dbReference type="PANTHER" id="PTHR43883:SF1">
    <property type="entry name" value="GLUCONOKINASE"/>
    <property type="match status" value="1"/>
</dbReference>